<dbReference type="GO" id="GO:0005829">
    <property type="term" value="C:cytosol"/>
    <property type="evidence" value="ECO:0007669"/>
    <property type="project" value="TreeGrafter"/>
</dbReference>
<feature type="binding site" evidence="3">
    <location>
        <position position="59"/>
    </location>
    <ligand>
        <name>substrate</name>
    </ligand>
</feature>
<accession>A0A1G8UTG7</accession>
<evidence type="ECO:0000256" key="3">
    <source>
        <dbReference type="PIRSR" id="PIRSR613078-2"/>
    </source>
</evidence>
<dbReference type="SMART" id="SM00855">
    <property type="entry name" value="PGAM"/>
    <property type="match status" value="1"/>
</dbReference>
<dbReference type="STRING" id="683260.SAMN05421874_102257"/>
<keyword evidence="5" id="KW-1185">Reference proteome</keyword>
<feature type="active site" description="Tele-phosphohistidine intermediate" evidence="2">
    <location>
        <position position="10"/>
    </location>
</feature>
<dbReference type="InterPro" id="IPR051695">
    <property type="entry name" value="Phosphoglycerate_Mutase"/>
</dbReference>
<dbReference type="InterPro" id="IPR013078">
    <property type="entry name" value="His_Pase_superF_clade-1"/>
</dbReference>
<evidence type="ECO:0000313" key="5">
    <source>
        <dbReference type="Proteomes" id="UP000198683"/>
    </source>
</evidence>
<reference evidence="4 5" key="1">
    <citation type="submission" date="2016-10" db="EMBL/GenBank/DDBJ databases">
        <authorList>
            <person name="de Groot N.N."/>
        </authorList>
    </citation>
    <scope>NUCLEOTIDE SEQUENCE [LARGE SCALE GENOMIC DNA]</scope>
    <source>
        <strain evidence="4 5">CGMCC 4.5681</strain>
    </source>
</reference>
<dbReference type="CDD" id="cd07067">
    <property type="entry name" value="HP_PGM_like"/>
    <property type="match status" value="1"/>
</dbReference>
<protein>
    <submittedName>
        <fullName evidence="4">Alpha-ribazole phosphatase/probable phosphoglycerate mutase</fullName>
    </submittedName>
</protein>
<organism evidence="4 5">
    <name type="scientific">Nonomuraea maritima</name>
    <dbReference type="NCBI Taxonomy" id="683260"/>
    <lineage>
        <taxon>Bacteria</taxon>
        <taxon>Bacillati</taxon>
        <taxon>Actinomycetota</taxon>
        <taxon>Actinomycetes</taxon>
        <taxon>Streptosporangiales</taxon>
        <taxon>Streptosporangiaceae</taxon>
        <taxon>Nonomuraea</taxon>
    </lineage>
</organism>
<evidence type="ECO:0000313" key="4">
    <source>
        <dbReference type="EMBL" id="SDJ57009.1"/>
    </source>
</evidence>
<dbReference type="Gene3D" id="3.40.50.1240">
    <property type="entry name" value="Phosphoglycerate mutase-like"/>
    <property type="match status" value="1"/>
</dbReference>
<dbReference type="OrthoDB" id="4120859at2"/>
<dbReference type="Pfam" id="PF00300">
    <property type="entry name" value="His_Phos_1"/>
    <property type="match status" value="1"/>
</dbReference>
<dbReference type="Proteomes" id="UP000198683">
    <property type="component" value="Unassembled WGS sequence"/>
</dbReference>
<feature type="binding site" evidence="3">
    <location>
        <begin position="83"/>
        <end position="86"/>
    </location>
    <ligand>
        <name>substrate</name>
    </ligand>
</feature>
<dbReference type="EMBL" id="FNFB01000002">
    <property type="protein sequence ID" value="SDJ57009.1"/>
    <property type="molecule type" value="Genomic_DNA"/>
</dbReference>
<dbReference type="InterPro" id="IPR029033">
    <property type="entry name" value="His_PPase_superfam"/>
</dbReference>
<sequence length="177" mass="19515">MTVRLVYETHATTTDNEDGIATGWLPGRLSDLGRRQALELGERRREDGLDTVFVSDLHRAVETARLAFPGGVPPIRQDVRLRECDYGVLNGSSAALVAARRTRHIDEPFPGGQSYRQVVAATSAFLRDLVAEWDGASVLVIAHSANRWALEHLLTGKTLPALLADPPPWQPGWHYTV</sequence>
<dbReference type="GO" id="GO:0004331">
    <property type="term" value="F:fructose-2,6-bisphosphate 2-phosphatase activity"/>
    <property type="evidence" value="ECO:0007669"/>
    <property type="project" value="TreeGrafter"/>
</dbReference>
<dbReference type="GO" id="GO:0045820">
    <property type="term" value="P:negative regulation of glycolytic process"/>
    <property type="evidence" value="ECO:0007669"/>
    <property type="project" value="TreeGrafter"/>
</dbReference>
<dbReference type="PANTHER" id="PTHR46517">
    <property type="entry name" value="FRUCTOSE-2,6-BISPHOSPHATASE TIGAR"/>
    <property type="match status" value="1"/>
</dbReference>
<dbReference type="AlphaFoldDB" id="A0A1G8UTG7"/>
<dbReference type="RefSeq" id="WP_090760005.1">
    <property type="nucleotide sequence ID" value="NZ_FNFB01000002.1"/>
</dbReference>
<keyword evidence="1" id="KW-0378">Hydrolase</keyword>
<evidence type="ECO:0000256" key="1">
    <source>
        <dbReference type="ARBA" id="ARBA00022801"/>
    </source>
</evidence>
<name>A0A1G8UTG7_9ACTN</name>
<dbReference type="SUPFAM" id="SSF53254">
    <property type="entry name" value="Phosphoglycerate mutase-like"/>
    <property type="match status" value="1"/>
</dbReference>
<gene>
    <name evidence="4" type="ORF">SAMN05421874_102257</name>
</gene>
<feature type="binding site" evidence="3">
    <location>
        <begin position="22"/>
        <end position="23"/>
    </location>
    <ligand>
        <name>substrate</name>
    </ligand>
</feature>
<dbReference type="PANTHER" id="PTHR46517:SF1">
    <property type="entry name" value="FRUCTOSE-2,6-BISPHOSPHATASE TIGAR"/>
    <property type="match status" value="1"/>
</dbReference>
<dbReference type="GO" id="GO:0043456">
    <property type="term" value="P:regulation of pentose-phosphate shunt"/>
    <property type="evidence" value="ECO:0007669"/>
    <property type="project" value="TreeGrafter"/>
</dbReference>
<evidence type="ECO:0000256" key="2">
    <source>
        <dbReference type="PIRSR" id="PIRSR613078-1"/>
    </source>
</evidence>
<proteinExistence type="predicted"/>
<feature type="active site" description="Proton donor/acceptor" evidence="2">
    <location>
        <position position="83"/>
    </location>
</feature>